<dbReference type="AlphaFoldDB" id="A0A6J5AYD7"/>
<dbReference type="EMBL" id="CADIKC010000003">
    <property type="protein sequence ID" value="CAB3683841.1"/>
    <property type="molecule type" value="Genomic_DNA"/>
</dbReference>
<name>A0A6J5AYD7_9BURK</name>
<sequence>MTLRAAGGAAHTVLTLFVSTNYSDEGHGWTGYWLARR</sequence>
<evidence type="ECO:0000313" key="2">
    <source>
        <dbReference type="Proteomes" id="UP000494255"/>
    </source>
</evidence>
<protein>
    <submittedName>
        <fullName evidence="1">Uncharacterized protein</fullName>
    </submittedName>
</protein>
<reference evidence="1 2" key="1">
    <citation type="submission" date="2020-04" db="EMBL/GenBank/DDBJ databases">
        <authorList>
            <person name="De Canck E."/>
        </authorList>
    </citation>
    <scope>NUCLEOTIDE SEQUENCE [LARGE SCALE GENOMIC DNA]</scope>
    <source>
        <strain evidence="1 2">LMG 24238</strain>
    </source>
</reference>
<gene>
    <name evidence="1" type="ORF">LMG24238_02728</name>
</gene>
<organism evidence="1 2">
    <name type="scientific">Paraburkholderia sediminicola</name>
    <dbReference type="NCBI Taxonomy" id="458836"/>
    <lineage>
        <taxon>Bacteria</taxon>
        <taxon>Pseudomonadati</taxon>
        <taxon>Pseudomonadota</taxon>
        <taxon>Betaproteobacteria</taxon>
        <taxon>Burkholderiales</taxon>
        <taxon>Burkholderiaceae</taxon>
        <taxon>Paraburkholderia</taxon>
    </lineage>
</organism>
<evidence type="ECO:0000313" key="1">
    <source>
        <dbReference type="EMBL" id="CAB3683841.1"/>
    </source>
</evidence>
<keyword evidence="2" id="KW-1185">Reference proteome</keyword>
<accession>A0A6J5AYD7</accession>
<proteinExistence type="predicted"/>
<dbReference type="Proteomes" id="UP000494255">
    <property type="component" value="Unassembled WGS sequence"/>
</dbReference>